<organism evidence="11">
    <name type="scientific">marine metagenome</name>
    <dbReference type="NCBI Taxonomy" id="408172"/>
    <lineage>
        <taxon>unclassified sequences</taxon>
        <taxon>metagenomes</taxon>
        <taxon>ecological metagenomes</taxon>
    </lineage>
</organism>
<evidence type="ECO:0000256" key="2">
    <source>
        <dbReference type="ARBA" id="ARBA00005208"/>
    </source>
</evidence>
<dbReference type="CDD" id="cd04181">
    <property type="entry name" value="NTP_transferase"/>
    <property type="match status" value="1"/>
</dbReference>
<evidence type="ECO:0000313" key="11">
    <source>
        <dbReference type="EMBL" id="SVB27166.1"/>
    </source>
</evidence>
<keyword evidence="3" id="KW-0808">Transferase</keyword>
<dbReference type="SUPFAM" id="SSF53448">
    <property type="entry name" value="Nucleotide-diphospho-sugar transferases"/>
    <property type="match status" value="1"/>
</dbReference>
<dbReference type="InterPro" id="IPR011004">
    <property type="entry name" value="Trimer_LpxA-like_sf"/>
</dbReference>
<feature type="non-terminal residue" evidence="11">
    <location>
        <position position="366"/>
    </location>
</feature>
<comment type="catalytic activity">
    <reaction evidence="8">
        <text>N-acetyl-alpha-D-glucosamine 1-phosphate + UTP + H(+) = UDP-N-acetyl-alpha-D-glucosamine + diphosphate</text>
        <dbReference type="Rhea" id="RHEA:13509"/>
        <dbReference type="ChEBI" id="CHEBI:15378"/>
        <dbReference type="ChEBI" id="CHEBI:33019"/>
        <dbReference type="ChEBI" id="CHEBI:46398"/>
        <dbReference type="ChEBI" id="CHEBI:57705"/>
        <dbReference type="ChEBI" id="CHEBI:57776"/>
        <dbReference type="EC" id="2.7.7.23"/>
    </reaction>
</comment>
<dbReference type="PANTHER" id="PTHR43584:SF8">
    <property type="entry name" value="N-ACETYLMURAMATE ALPHA-1-PHOSPHATE URIDYLYLTRANSFERASE"/>
    <property type="match status" value="1"/>
</dbReference>
<evidence type="ECO:0000256" key="1">
    <source>
        <dbReference type="ARBA" id="ARBA00005166"/>
    </source>
</evidence>
<keyword evidence="5" id="KW-0511">Multifunctional enzyme</keyword>
<dbReference type="InterPro" id="IPR029044">
    <property type="entry name" value="Nucleotide-diphossugar_trans"/>
</dbReference>
<sequence>VNKQSVDQAIILAAGKGERLGVLTSMRPKVMLPIGNKPIVEYVVEALAANGILDIILVVGYHRLLIQDYLGSGERFGVNLRYVVQERQLGTGHALSTVENFADQRFLVLPGDNIVNANAVRDLARAQENAILVTDQARGEQYGVVDVQHGKAFALVEKPQGQSFTWGNTGAYLLTDQIFGYLKQELELPAAINHMISDGVQVVACETTTGWLDAVYPWDLLKVNGLALAQLKGDRRGECEPGVTLIGQVKIDPGSVIRANSYIVGPTVIGEGCEIGPGTVVFPYTSLGKNVVIESFTQLRNCIISESVHIGSHSHLTDTFVGEASFIGPYFTATSTDTAVSVGSDSIIVHTGSVISENVEIGARVS</sequence>
<evidence type="ECO:0000256" key="3">
    <source>
        <dbReference type="ARBA" id="ARBA00022679"/>
    </source>
</evidence>
<dbReference type="GO" id="GO:0019134">
    <property type="term" value="F:glucosamine-1-phosphate N-acetyltransferase activity"/>
    <property type="evidence" value="ECO:0007669"/>
    <property type="project" value="UniProtKB-EC"/>
</dbReference>
<feature type="non-terminal residue" evidence="11">
    <location>
        <position position="1"/>
    </location>
</feature>
<feature type="domain" description="Mannose-1-phosphate guanyltransferase C-terminal" evidence="10">
    <location>
        <begin position="263"/>
        <end position="362"/>
    </location>
</feature>
<evidence type="ECO:0000256" key="5">
    <source>
        <dbReference type="ARBA" id="ARBA00023268"/>
    </source>
</evidence>
<evidence type="ECO:0000256" key="7">
    <source>
        <dbReference type="ARBA" id="ARBA00048247"/>
    </source>
</evidence>
<evidence type="ECO:0000256" key="4">
    <source>
        <dbReference type="ARBA" id="ARBA00022695"/>
    </source>
</evidence>
<dbReference type="InterPro" id="IPR056729">
    <property type="entry name" value="GMPPB_C"/>
</dbReference>
<evidence type="ECO:0000259" key="10">
    <source>
        <dbReference type="Pfam" id="PF25087"/>
    </source>
</evidence>
<dbReference type="InterPro" id="IPR050065">
    <property type="entry name" value="GlmU-like"/>
</dbReference>
<comment type="catalytic activity">
    <reaction evidence="7">
        <text>alpha-D-glucosamine 1-phosphate + acetyl-CoA = N-acetyl-alpha-D-glucosamine 1-phosphate + CoA + H(+)</text>
        <dbReference type="Rhea" id="RHEA:13725"/>
        <dbReference type="ChEBI" id="CHEBI:15378"/>
        <dbReference type="ChEBI" id="CHEBI:57287"/>
        <dbReference type="ChEBI" id="CHEBI:57288"/>
        <dbReference type="ChEBI" id="CHEBI:57776"/>
        <dbReference type="ChEBI" id="CHEBI:58516"/>
        <dbReference type="EC" id="2.3.1.157"/>
    </reaction>
</comment>
<comment type="pathway">
    <text evidence="2">Nucleotide-sugar biosynthesis; UDP-N-acetyl-alpha-D-glucosamine biosynthesis; UDP-N-acetyl-alpha-D-glucosamine from N-acetyl-alpha-D-glucosamine 1-phosphate: step 1/1.</text>
</comment>
<keyword evidence="6" id="KW-0012">Acyltransferase</keyword>
<comment type="pathway">
    <text evidence="1">Nucleotide-sugar biosynthesis; UDP-N-acetyl-alpha-D-glucosamine biosynthesis; N-acetyl-alpha-D-glucosamine 1-phosphate from alpha-D-glucosamine 6-phosphate (route II): step 2/2.</text>
</comment>
<evidence type="ECO:0000256" key="6">
    <source>
        <dbReference type="ARBA" id="ARBA00023315"/>
    </source>
</evidence>
<dbReference type="InterPro" id="IPR005835">
    <property type="entry name" value="NTP_transferase_dom"/>
</dbReference>
<protein>
    <submittedName>
        <fullName evidence="11">Uncharacterized protein</fullName>
    </submittedName>
</protein>
<dbReference type="EMBL" id="UINC01035173">
    <property type="protein sequence ID" value="SVB27166.1"/>
    <property type="molecule type" value="Genomic_DNA"/>
</dbReference>
<evidence type="ECO:0000256" key="8">
    <source>
        <dbReference type="ARBA" id="ARBA00048493"/>
    </source>
</evidence>
<dbReference type="PANTHER" id="PTHR43584">
    <property type="entry name" value="NUCLEOTIDYL TRANSFERASE"/>
    <property type="match status" value="1"/>
</dbReference>
<dbReference type="Pfam" id="PF00483">
    <property type="entry name" value="NTP_transferase"/>
    <property type="match status" value="1"/>
</dbReference>
<dbReference type="Gene3D" id="3.90.550.10">
    <property type="entry name" value="Spore Coat Polysaccharide Biosynthesis Protein SpsA, Chain A"/>
    <property type="match status" value="1"/>
</dbReference>
<evidence type="ECO:0000259" key="9">
    <source>
        <dbReference type="Pfam" id="PF00483"/>
    </source>
</evidence>
<keyword evidence="4" id="KW-0548">Nucleotidyltransferase</keyword>
<feature type="domain" description="Nucleotidyl transferase" evidence="9">
    <location>
        <begin position="9"/>
        <end position="214"/>
    </location>
</feature>
<gene>
    <name evidence="11" type="ORF">METZ01_LOCUS180020</name>
</gene>
<reference evidence="11" key="1">
    <citation type="submission" date="2018-05" db="EMBL/GenBank/DDBJ databases">
        <authorList>
            <person name="Lanie J.A."/>
            <person name="Ng W.-L."/>
            <person name="Kazmierczak K.M."/>
            <person name="Andrzejewski T.M."/>
            <person name="Davidsen T.M."/>
            <person name="Wayne K.J."/>
            <person name="Tettelin H."/>
            <person name="Glass J.I."/>
            <person name="Rusch D."/>
            <person name="Podicherti R."/>
            <person name="Tsui H.-C.T."/>
            <person name="Winkler M.E."/>
        </authorList>
    </citation>
    <scope>NUCLEOTIDE SEQUENCE</scope>
</reference>
<dbReference type="Pfam" id="PF25087">
    <property type="entry name" value="GMPPB_C"/>
    <property type="match status" value="1"/>
</dbReference>
<dbReference type="SUPFAM" id="SSF51161">
    <property type="entry name" value="Trimeric LpxA-like enzymes"/>
    <property type="match status" value="1"/>
</dbReference>
<accession>A0A382CM12</accession>
<dbReference type="Gene3D" id="2.160.10.10">
    <property type="entry name" value="Hexapeptide repeat proteins"/>
    <property type="match status" value="1"/>
</dbReference>
<proteinExistence type="predicted"/>
<name>A0A382CM12_9ZZZZ</name>
<dbReference type="GO" id="GO:0003977">
    <property type="term" value="F:UDP-N-acetylglucosamine diphosphorylase activity"/>
    <property type="evidence" value="ECO:0007669"/>
    <property type="project" value="UniProtKB-EC"/>
</dbReference>
<dbReference type="AlphaFoldDB" id="A0A382CM12"/>